<comment type="caution">
    <text evidence="2">The sequence shown here is derived from an EMBL/GenBank/DDBJ whole genome shotgun (WGS) entry which is preliminary data.</text>
</comment>
<feature type="compositionally biased region" description="Basic and acidic residues" evidence="1">
    <location>
        <begin position="26"/>
        <end position="36"/>
    </location>
</feature>
<name>A0A9W7IH48_HIBTR</name>
<dbReference type="EMBL" id="BSYR01000026">
    <property type="protein sequence ID" value="GMI94586.1"/>
    <property type="molecule type" value="Genomic_DNA"/>
</dbReference>
<feature type="compositionally biased region" description="Polar residues" evidence="1">
    <location>
        <begin position="1"/>
        <end position="16"/>
    </location>
</feature>
<dbReference type="PANTHER" id="PTHR46085">
    <property type="entry name" value="ARFGAP/RECO-RELATED"/>
    <property type="match status" value="1"/>
</dbReference>
<dbReference type="Proteomes" id="UP001165190">
    <property type="component" value="Unassembled WGS sequence"/>
</dbReference>
<gene>
    <name evidence="2" type="ORF">HRI_003127800</name>
    <name evidence="3" type="ORF">HRI_003127900</name>
</gene>
<proteinExistence type="predicted"/>
<reference evidence="2" key="1">
    <citation type="submission" date="2023-05" db="EMBL/GenBank/DDBJ databases">
        <title>Genome and transcriptome analyses reveal genes involved in the formation of fine ridges on petal epidermal cells in Hibiscus trionum.</title>
        <authorList>
            <person name="Koshimizu S."/>
            <person name="Masuda S."/>
            <person name="Ishii T."/>
            <person name="Shirasu K."/>
            <person name="Hoshino A."/>
            <person name="Arita M."/>
        </authorList>
    </citation>
    <scope>NUCLEOTIDE SEQUENCE</scope>
    <source>
        <strain evidence="2">Hamamatsu line</strain>
    </source>
</reference>
<accession>A0A9W7IH48</accession>
<feature type="region of interest" description="Disordered" evidence="1">
    <location>
        <begin position="1"/>
        <end position="140"/>
    </location>
</feature>
<dbReference type="OrthoDB" id="6036at2759"/>
<dbReference type="PANTHER" id="PTHR46085:SF16">
    <property type="entry name" value="ARFGAP_RECO-LIKE ZINC FINGER DOMAIN-CONTAINING PROTEIN"/>
    <property type="match status" value="1"/>
</dbReference>
<evidence type="ECO:0000313" key="4">
    <source>
        <dbReference type="Proteomes" id="UP001165190"/>
    </source>
</evidence>
<dbReference type="EMBL" id="BSYR01000026">
    <property type="protein sequence ID" value="GMI94585.1"/>
    <property type="molecule type" value="Genomic_DNA"/>
</dbReference>
<dbReference type="GO" id="GO:0005096">
    <property type="term" value="F:GTPase activator activity"/>
    <property type="evidence" value="ECO:0007669"/>
    <property type="project" value="InterPro"/>
</dbReference>
<protein>
    <submittedName>
        <fullName evidence="2">Uncharacterized protein</fullName>
    </submittedName>
</protein>
<organism evidence="2 4">
    <name type="scientific">Hibiscus trionum</name>
    <name type="common">Flower of an hour</name>
    <dbReference type="NCBI Taxonomy" id="183268"/>
    <lineage>
        <taxon>Eukaryota</taxon>
        <taxon>Viridiplantae</taxon>
        <taxon>Streptophyta</taxon>
        <taxon>Embryophyta</taxon>
        <taxon>Tracheophyta</taxon>
        <taxon>Spermatophyta</taxon>
        <taxon>Magnoliopsida</taxon>
        <taxon>eudicotyledons</taxon>
        <taxon>Gunneridae</taxon>
        <taxon>Pentapetalae</taxon>
        <taxon>rosids</taxon>
        <taxon>malvids</taxon>
        <taxon>Malvales</taxon>
        <taxon>Malvaceae</taxon>
        <taxon>Malvoideae</taxon>
        <taxon>Hibiscus</taxon>
    </lineage>
</organism>
<evidence type="ECO:0000313" key="3">
    <source>
        <dbReference type="EMBL" id="GMI94586.1"/>
    </source>
</evidence>
<dbReference type="AlphaFoldDB" id="A0A9W7IH48"/>
<sequence length="140" mass="14806">MSLPMQNAQQSSNLSIEQFPDATSKLAEEASSKDKVQPLSAETKSGGRRELPQDLFSANYGSSPTAVPGWQNDLPHGGLQFYPNAKVSSASPRTAKPNSFDLNSDATPAQAPPFPSLESLVGGLPSVQDPTPAQKLSVIR</sequence>
<keyword evidence="4" id="KW-1185">Reference proteome</keyword>
<feature type="compositionally biased region" description="Polar residues" evidence="1">
    <location>
        <begin position="86"/>
        <end position="107"/>
    </location>
</feature>
<evidence type="ECO:0000313" key="2">
    <source>
        <dbReference type="EMBL" id="GMI94585.1"/>
    </source>
</evidence>
<evidence type="ECO:0000256" key="1">
    <source>
        <dbReference type="SAM" id="MobiDB-lite"/>
    </source>
</evidence>
<dbReference type="InterPro" id="IPR044820">
    <property type="entry name" value="AGD14-like"/>
</dbReference>